<feature type="region of interest" description="Disordered" evidence="2">
    <location>
        <begin position="117"/>
        <end position="138"/>
    </location>
</feature>
<feature type="domain" description="Peptidase S1" evidence="4">
    <location>
        <begin position="119"/>
        <end position="411"/>
    </location>
</feature>
<evidence type="ECO:0000313" key="5">
    <source>
        <dbReference type="EMBL" id="CUS32357.1"/>
    </source>
</evidence>
<dbReference type="RefSeq" id="WP_217490587.1">
    <property type="nucleotide sequence ID" value="NZ_CZPZ01000002.1"/>
</dbReference>
<dbReference type="InterPro" id="IPR050966">
    <property type="entry name" value="Glutamyl_endopeptidase"/>
</dbReference>
<evidence type="ECO:0000313" key="6">
    <source>
        <dbReference type="Proteomes" id="UP000198736"/>
    </source>
</evidence>
<keyword evidence="1 3" id="KW-0732">Signal</keyword>
<dbReference type="InterPro" id="IPR043504">
    <property type="entry name" value="Peptidase_S1_PA_chymotrypsin"/>
</dbReference>
<sequence>MGTCVSHSIRLATAVGFTLAVLATSAQAQEIMNRGAVTGVKVAPGNGNRIDFANARALALPQAPESVAVQAEQDLISNLVNRFQASAATDSGQVAGSEGDGSALNAVDLEASAEAVDPQAGGEFESQEHGTSNHPFSTARADLRNLNGTVHPTNFTYPYSPTGKLFFNIGSSTFVCSASLIKRGVVVTAAHCVAQFGSRTRFYTNFRFVPGYRNGVGNTAPSPGNWAVSQAWVMTSYINGVAGQCAATAPGVVCKDDVAVLELTRKTTTPNYPGTVTGWYGYGWNRFGFTSAGLTHITQTGYPVGLDNGQLMQRNDSQGFIASSTLVNNTVIGSLMTGGSSGGPWILNFGIRPVLNGTTNGTAPNSNIVVGVTSWGYVSSAIKEQGASPFTSTNIVPLVNAACAGSDPRCL</sequence>
<feature type="signal peptide" evidence="3">
    <location>
        <begin position="1"/>
        <end position="28"/>
    </location>
</feature>
<accession>A0A0S4L4E5</accession>
<evidence type="ECO:0000256" key="3">
    <source>
        <dbReference type="SAM" id="SignalP"/>
    </source>
</evidence>
<evidence type="ECO:0000259" key="4">
    <source>
        <dbReference type="PROSITE" id="PS50240"/>
    </source>
</evidence>
<name>A0A0S4L4E5_9BACT</name>
<dbReference type="PROSITE" id="PS50240">
    <property type="entry name" value="TRYPSIN_DOM"/>
    <property type="match status" value="1"/>
</dbReference>
<dbReference type="PROSITE" id="PS00134">
    <property type="entry name" value="TRYPSIN_HIS"/>
    <property type="match status" value="1"/>
</dbReference>
<dbReference type="GO" id="GO:0004252">
    <property type="term" value="F:serine-type endopeptidase activity"/>
    <property type="evidence" value="ECO:0007669"/>
    <property type="project" value="InterPro"/>
</dbReference>
<evidence type="ECO:0000256" key="1">
    <source>
        <dbReference type="ARBA" id="ARBA00022729"/>
    </source>
</evidence>
<dbReference type="AlphaFoldDB" id="A0A0S4L4E5"/>
<reference evidence="6" key="1">
    <citation type="submission" date="2015-10" db="EMBL/GenBank/DDBJ databases">
        <authorList>
            <person name="Luecker S."/>
            <person name="Luecker S."/>
        </authorList>
    </citation>
    <scope>NUCLEOTIDE SEQUENCE [LARGE SCALE GENOMIC DNA]</scope>
</reference>
<dbReference type="GO" id="GO:0006508">
    <property type="term" value="P:proteolysis"/>
    <property type="evidence" value="ECO:0007669"/>
    <property type="project" value="InterPro"/>
</dbReference>
<dbReference type="InterPro" id="IPR018114">
    <property type="entry name" value="TRYPSIN_HIS"/>
</dbReference>
<dbReference type="Pfam" id="PF00089">
    <property type="entry name" value="Trypsin"/>
    <property type="match status" value="1"/>
</dbReference>
<keyword evidence="6" id="KW-1185">Reference proteome</keyword>
<protein>
    <recommendedName>
        <fullName evidence="4">Peptidase S1 domain-containing protein</fullName>
    </recommendedName>
</protein>
<evidence type="ECO:0000256" key="2">
    <source>
        <dbReference type="SAM" id="MobiDB-lite"/>
    </source>
</evidence>
<dbReference type="Gene3D" id="2.40.10.10">
    <property type="entry name" value="Trypsin-like serine proteases"/>
    <property type="match status" value="2"/>
</dbReference>
<organism evidence="5 6">
    <name type="scientific">Candidatus Nitrospira nitrificans</name>
    <dbReference type="NCBI Taxonomy" id="1742973"/>
    <lineage>
        <taxon>Bacteria</taxon>
        <taxon>Pseudomonadati</taxon>
        <taxon>Nitrospirota</taxon>
        <taxon>Nitrospiria</taxon>
        <taxon>Nitrospirales</taxon>
        <taxon>Nitrospiraceae</taxon>
        <taxon>Nitrospira</taxon>
    </lineage>
</organism>
<dbReference type="PANTHER" id="PTHR15462">
    <property type="entry name" value="SERINE PROTEASE"/>
    <property type="match status" value="1"/>
</dbReference>
<dbReference type="SUPFAM" id="SSF50494">
    <property type="entry name" value="Trypsin-like serine proteases"/>
    <property type="match status" value="1"/>
</dbReference>
<dbReference type="STRING" id="1742973.COMA2_100076"/>
<dbReference type="Proteomes" id="UP000198736">
    <property type="component" value="Unassembled WGS sequence"/>
</dbReference>
<gene>
    <name evidence="5" type="ORF">COMA2_100076</name>
</gene>
<dbReference type="InterPro" id="IPR009003">
    <property type="entry name" value="Peptidase_S1_PA"/>
</dbReference>
<proteinExistence type="predicted"/>
<feature type="chain" id="PRO_5006623693" description="Peptidase S1 domain-containing protein" evidence="3">
    <location>
        <begin position="29"/>
        <end position="411"/>
    </location>
</feature>
<dbReference type="InterPro" id="IPR001254">
    <property type="entry name" value="Trypsin_dom"/>
</dbReference>
<dbReference type="EMBL" id="CZPZ01000002">
    <property type="protein sequence ID" value="CUS32357.1"/>
    <property type="molecule type" value="Genomic_DNA"/>
</dbReference>